<comment type="subunit">
    <text evidence="1">Homodimer.</text>
</comment>
<dbReference type="Proteomes" id="UP000054248">
    <property type="component" value="Unassembled WGS sequence"/>
</dbReference>
<name>A0A0C3QI36_9AGAM</name>
<dbReference type="HOGENOM" id="CLU_080664_2_1_1"/>
<dbReference type="OrthoDB" id="1601230at2759"/>
<dbReference type="AlphaFoldDB" id="A0A0C3QI36"/>
<dbReference type="PANTHER" id="PTHR33178">
    <property type="match status" value="1"/>
</dbReference>
<feature type="domain" description="Stress-response A/B barrel" evidence="2">
    <location>
        <begin position="13"/>
        <end position="117"/>
    </location>
</feature>
<gene>
    <name evidence="3" type="ORF">M407DRAFT_243748</name>
</gene>
<reference evidence="4" key="2">
    <citation type="submission" date="2015-01" db="EMBL/GenBank/DDBJ databases">
        <title>Evolutionary Origins and Diversification of the Mycorrhizal Mutualists.</title>
        <authorList>
            <consortium name="DOE Joint Genome Institute"/>
            <consortium name="Mycorrhizal Genomics Consortium"/>
            <person name="Kohler A."/>
            <person name="Kuo A."/>
            <person name="Nagy L.G."/>
            <person name="Floudas D."/>
            <person name="Copeland A."/>
            <person name="Barry K.W."/>
            <person name="Cichocki N."/>
            <person name="Veneault-Fourrey C."/>
            <person name="LaButti K."/>
            <person name="Lindquist E.A."/>
            <person name="Lipzen A."/>
            <person name="Lundell T."/>
            <person name="Morin E."/>
            <person name="Murat C."/>
            <person name="Riley R."/>
            <person name="Ohm R."/>
            <person name="Sun H."/>
            <person name="Tunlid A."/>
            <person name="Henrissat B."/>
            <person name="Grigoriev I.V."/>
            <person name="Hibbett D.S."/>
            <person name="Martin F."/>
        </authorList>
    </citation>
    <scope>NUCLEOTIDE SEQUENCE [LARGE SCALE GENOMIC DNA]</scope>
    <source>
        <strain evidence="4">MUT 4182</strain>
    </source>
</reference>
<dbReference type="Gene3D" id="3.30.70.100">
    <property type="match status" value="1"/>
</dbReference>
<dbReference type="PANTHER" id="PTHR33178:SF10">
    <property type="entry name" value="STRESS-RESPONSE A_B BARREL DOMAIN-CONTAINING PROTEIN"/>
    <property type="match status" value="1"/>
</dbReference>
<protein>
    <recommendedName>
        <fullName evidence="2">Stress-response A/B barrel domain-containing protein</fullName>
    </recommendedName>
</protein>
<dbReference type="SUPFAM" id="SSF54909">
    <property type="entry name" value="Dimeric alpha+beta barrel"/>
    <property type="match status" value="1"/>
</dbReference>
<dbReference type="PROSITE" id="PS51502">
    <property type="entry name" value="S_R_A_B_BARREL"/>
    <property type="match status" value="1"/>
</dbReference>
<dbReference type="EMBL" id="KN823025">
    <property type="protein sequence ID" value="KIO26376.1"/>
    <property type="molecule type" value="Genomic_DNA"/>
</dbReference>
<accession>A0A0C3QI36</accession>
<dbReference type="STRING" id="1051891.A0A0C3QI36"/>
<dbReference type="SMART" id="SM00886">
    <property type="entry name" value="Dabb"/>
    <property type="match status" value="1"/>
</dbReference>
<dbReference type="InterPro" id="IPR013097">
    <property type="entry name" value="Dabb"/>
</dbReference>
<keyword evidence="4" id="KW-1185">Reference proteome</keyword>
<dbReference type="InterPro" id="IPR044662">
    <property type="entry name" value="HS1/DABB1-like"/>
</dbReference>
<evidence type="ECO:0000259" key="2">
    <source>
        <dbReference type="PROSITE" id="PS51502"/>
    </source>
</evidence>
<sequence length="128" mass="14247">MSTDTPAAAPGKVVHIVQFKYKPGTSDDEKVLVADRFQELAKTCLSRVTGKPYIVSLAAGLNVTRETEHDKGYEHAFVVTFQNEADLDYYIHDDPVHGAFKAFAGPFLYADVSVFDFVDGVFQKKKKE</sequence>
<evidence type="ECO:0000313" key="4">
    <source>
        <dbReference type="Proteomes" id="UP000054248"/>
    </source>
</evidence>
<evidence type="ECO:0000313" key="3">
    <source>
        <dbReference type="EMBL" id="KIO26376.1"/>
    </source>
</evidence>
<organism evidence="3 4">
    <name type="scientific">Tulasnella calospora MUT 4182</name>
    <dbReference type="NCBI Taxonomy" id="1051891"/>
    <lineage>
        <taxon>Eukaryota</taxon>
        <taxon>Fungi</taxon>
        <taxon>Dikarya</taxon>
        <taxon>Basidiomycota</taxon>
        <taxon>Agaricomycotina</taxon>
        <taxon>Agaricomycetes</taxon>
        <taxon>Cantharellales</taxon>
        <taxon>Tulasnellaceae</taxon>
        <taxon>Tulasnella</taxon>
    </lineage>
</organism>
<reference evidence="3 4" key="1">
    <citation type="submission" date="2014-04" db="EMBL/GenBank/DDBJ databases">
        <authorList>
            <consortium name="DOE Joint Genome Institute"/>
            <person name="Kuo A."/>
            <person name="Girlanda M."/>
            <person name="Perotto S."/>
            <person name="Kohler A."/>
            <person name="Nagy L.G."/>
            <person name="Floudas D."/>
            <person name="Copeland A."/>
            <person name="Barry K.W."/>
            <person name="Cichocki N."/>
            <person name="Veneault-Fourrey C."/>
            <person name="LaButti K."/>
            <person name="Lindquist E.A."/>
            <person name="Lipzen A."/>
            <person name="Lundell T."/>
            <person name="Morin E."/>
            <person name="Murat C."/>
            <person name="Sun H."/>
            <person name="Tunlid A."/>
            <person name="Henrissat B."/>
            <person name="Grigoriev I.V."/>
            <person name="Hibbett D.S."/>
            <person name="Martin F."/>
            <person name="Nordberg H.P."/>
            <person name="Cantor M.N."/>
            <person name="Hua S.X."/>
        </authorList>
    </citation>
    <scope>NUCLEOTIDE SEQUENCE [LARGE SCALE GENOMIC DNA]</scope>
    <source>
        <strain evidence="3 4">MUT 4182</strain>
    </source>
</reference>
<dbReference type="Pfam" id="PF07876">
    <property type="entry name" value="Dabb"/>
    <property type="match status" value="1"/>
</dbReference>
<dbReference type="InterPro" id="IPR011008">
    <property type="entry name" value="Dimeric_a/b-barrel"/>
</dbReference>
<evidence type="ECO:0000256" key="1">
    <source>
        <dbReference type="ARBA" id="ARBA00011738"/>
    </source>
</evidence>
<proteinExistence type="predicted"/>